<evidence type="ECO:0000313" key="2">
    <source>
        <dbReference type="EMBL" id="CAJ1939560.1"/>
    </source>
</evidence>
<protein>
    <submittedName>
        <fullName evidence="2">Uncharacterized protein</fullName>
    </submittedName>
</protein>
<keyword evidence="3" id="KW-1185">Reference proteome</keyword>
<dbReference type="EMBL" id="CAKOGP040000812">
    <property type="protein sequence ID" value="CAJ1939560.1"/>
    <property type="molecule type" value="Genomic_DNA"/>
</dbReference>
<dbReference type="InterPro" id="IPR021109">
    <property type="entry name" value="Peptidase_aspartic_dom_sf"/>
</dbReference>
<organism evidence="2 3">
    <name type="scientific">Cylindrotheca closterium</name>
    <dbReference type="NCBI Taxonomy" id="2856"/>
    <lineage>
        <taxon>Eukaryota</taxon>
        <taxon>Sar</taxon>
        <taxon>Stramenopiles</taxon>
        <taxon>Ochrophyta</taxon>
        <taxon>Bacillariophyta</taxon>
        <taxon>Bacillariophyceae</taxon>
        <taxon>Bacillariophycidae</taxon>
        <taxon>Bacillariales</taxon>
        <taxon>Bacillariaceae</taxon>
        <taxon>Cylindrotheca</taxon>
    </lineage>
</organism>
<accession>A0AAD2CQA6</accession>
<dbReference type="Gene3D" id="2.40.70.10">
    <property type="entry name" value="Acid Proteases"/>
    <property type="match status" value="1"/>
</dbReference>
<dbReference type="AlphaFoldDB" id="A0AAD2CQA6"/>
<gene>
    <name evidence="2" type="ORF">CYCCA115_LOCUS6640</name>
</gene>
<sequence>MLQRNEFVSELDVQAIIALALDLTIIVLLIMAVEQMEALAMETLAMAIDDLALVSLILATRTKDSRMVEIVIHKDLQTTIKEDQVATTKTSEAGCFVPDGTVPVEDQGRMPSAVEQHAEDQPEQNDQYFVQGQFVQSHEQNEMYPPPEELYPPEESYPPQDDQGYYPYGDAEHYSYEASTPDHGPMTQDKKHFLLNDSLIRVPTPKQTLESTGESMNKKKLTPISLMQWGNIGGKHSAKPLQVLFDSGGETTMIHARSIPQGAMVKVNTTAKPCATVSRSFNANKTVELRDGLFPEFDQHWRIYGNTVTVFDAPNCPHDIILGRDFLDELGILIDFQNHQVRWIDKIILMKSKTHWQNHTNWTLALDHGYLEILDDDDIADDAHINIIVTALRCCCLTK</sequence>
<name>A0AAD2CQA6_9STRA</name>
<evidence type="ECO:0000256" key="1">
    <source>
        <dbReference type="SAM" id="Phobius"/>
    </source>
</evidence>
<dbReference type="Proteomes" id="UP001295423">
    <property type="component" value="Unassembled WGS sequence"/>
</dbReference>
<keyword evidence="1" id="KW-0812">Transmembrane</keyword>
<feature type="transmembrane region" description="Helical" evidence="1">
    <location>
        <begin position="12"/>
        <end position="33"/>
    </location>
</feature>
<comment type="caution">
    <text evidence="2">The sequence shown here is derived from an EMBL/GenBank/DDBJ whole genome shotgun (WGS) entry which is preliminary data.</text>
</comment>
<keyword evidence="1" id="KW-1133">Transmembrane helix</keyword>
<reference evidence="2" key="1">
    <citation type="submission" date="2023-08" db="EMBL/GenBank/DDBJ databases">
        <authorList>
            <person name="Audoor S."/>
            <person name="Bilcke G."/>
        </authorList>
    </citation>
    <scope>NUCLEOTIDE SEQUENCE</scope>
</reference>
<keyword evidence="1" id="KW-0472">Membrane</keyword>
<dbReference type="SUPFAM" id="SSF50630">
    <property type="entry name" value="Acid proteases"/>
    <property type="match status" value="1"/>
</dbReference>
<proteinExistence type="predicted"/>
<evidence type="ECO:0000313" key="3">
    <source>
        <dbReference type="Proteomes" id="UP001295423"/>
    </source>
</evidence>